<evidence type="ECO:0000313" key="8">
    <source>
        <dbReference type="Proteomes" id="UP000072520"/>
    </source>
</evidence>
<dbReference type="RefSeq" id="WP_058708831.1">
    <property type="nucleotide sequence ID" value="NZ_LDSI01000018.1"/>
</dbReference>
<comment type="subcellular location">
    <subcellularLocation>
        <location evidence="1">Membrane</location>
        <topology evidence="1">Multi-pass membrane protein</topology>
    </subcellularLocation>
</comment>
<feature type="transmembrane region" description="Helical" evidence="5">
    <location>
        <begin position="308"/>
        <end position="326"/>
    </location>
</feature>
<comment type="caution">
    <text evidence="7">The sequence shown here is derived from an EMBL/GenBank/DDBJ whole genome shotgun (WGS) entry which is preliminary data.</text>
</comment>
<evidence type="ECO:0000313" key="7">
    <source>
        <dbReference type="EMBL" id="KTS96689.1"/>
    </source>
</evidence>
<dbReference type="GO" id="GO:0016020">
    <property type="term" value="C:membrane"/>
    <property type="evidence" value="ECO:0007669"/>
    <property type="project" value="UniProtKB-SubCell"/>
</dbReference>
<gene>
    <name evidence="7" type="ORF">RSA13_13780</name>
</gene>
<accession>A0AB34VG90</accession>
<feature type="transmembrane region" description="Helical" evidence="5">
    <location>
        <begin position="20"/>
        <end position="38"/>
    </location>
</feature>
<proteinExistence type="predicted"/>
<feature type="transmembrane region" description="Helical" evidence="5">
    <location>
        <begin position="148"/>
        <end position="169"/>
    </location>
</feature>
<evidence type="ECO:0000256" key="4">
    <source>
        <dbReference type="ARBA" id="ARBA00023136"/>
    </source>
</evidence>
<dbReference type="Proteomes" id="UP000072520">
    <property type="component" value="Unassembled WGS sequence"/>
</dbReference>
<dbReference type="AlphaFoldDB" id="A0AB34VG90"/>
<feature type="transmembrane region" description="Helical" evidence="5">
    <location>
        <begin position="238"/>
        <end position="257"/>
    </location>
</feature>
<evidence type="ECO:0000256" key="5">
    <source>
        <dbReference type="SAM" id="Phobius"/>
    </source>
</evidence>
<keyword evidence="2 5" id="KW-0812">Transmembrane</keyword>
<dbReference type="InterPro" id="IPR049453">
    <property type="entry name" value="Memb_transporter_dom"/>
</dbReference>
<keyword evidence="4 5" id="KW-0472">Membrane</keyword>
<reference evidence="7 8" key="1">
    <citation type="journal article" date="2016" name="Front. Microbiol.">
        <title>Genomic Resource of Rice Seed Associated Bacteria.</title>
        <authorList>
            <person name="Midha S."/>
            <person name="Bansal K."/>
            <person name="Sharma S."/>
            <person name="Kumar N."/>
            <person name="Patil P.P."/>
            <person name="Chaudhry V."/>
            <person name="Patil P.B."/>
        </authorList>
    </citation>
    <scope>NUCLEOTIDE SEQUENCE [LARGE SCALE GENOMIC DNA]</scope>
    <source>
        <strain evidence="7 8">RSA13</strain>
    </source>
</reference>
<keyword evidence="3 5" id="KW-1133">Transmembrane helix</keyword>
<evidence type="ECO:0000256" key="2">
    <source>
        <dbReference type="ARBA" id="ARBA00022692"/>
    </source>
</evidence>
<feature type="domain" description="Integral membrane bound transporter" evidence="6">
    <location>
        <begin position="203"/>
        <end position="324"/>
    </location>
</feature>
<evidence type="ECO:0000256" key="1">
    <source>
        <dbReference type="ARBA" id="ARBA00004141"/>
    </source>
</evidence>
<name>A0AB34VG90_9GAMM</name>
<dbReference type="Pfam" id="PF13515">
    <property type="entry name" value="FUSC_2"/>
    <property type="match status" value="1"/>
</dbReference>
<evidence type="ECO:0000256" key="3">
    <source>
        <dbReference type="ARBA" id="ARBA00022989"/>
    </source>
</evidence>
<evidence type="ECO:0000259" key="6">
    <source>
        <dbReference type="Pfam" id="PF13515"/>
    </source>
</evidence>
<sequence length="339" mass="38052">MRYTCSPVKNWFGENINLSKIYAAIINLLPTIMLYSVFSDENWQQAMLVSISTFIVQDRLKSSPVMVIIHSVMISVCFLAFINVVNHAFLFSVICSSTAAFTLRLAGWGNNLRVAGSFTFIPALYLAFEFNKNLPDNFSYTCTLPLLLYIWVATLPTLVLSFFHQWRVFMRSRSLVYRHKNPELGEKLEYKSPLIACAIAVFLCSMIVESEHILQGQWLIWSAVSVITGEIKNSHRKYQSRAIGVAAGGLAGMLIGTALPHNAFLIETGAIVTVLSLVSFKNYTLEYFIRCTSVAFVVTLLDEQTSLIFTRAFNVLVGGLTGVLLFKIVEKTRSYRSVC</sequence>
<organism evidence="7 8">
    <name type="scientific">Pantoea stewartii</name>
    <dbReference type="NCBI Taxonomy" id="66269"/>
    <lineage>
        <taxon>Bacteria</taxon>
        <taxon>Pseudomonadati</taxon>
        <taxon>Pseudomonadota</taxon>
        <taxon>Gammaproteobacteria</taxon>
        <taxon>Enterobacterales</taxon>
        <taxon>Erwiniaceae</taxon>
        <taxon>Pantoea</taxon>
    </lineage>
</organism>
<feature type="transmembrane region" description="Helical" evidence="5">
    <location>
        <begin position="112"/>
        <end position="128"/>
    </location>
</feature>
<protein>
    <recommendedName>
        <fullName evidence="6">Integral membrane bound transporter domain-containing protein</fullName>
    </recommendedName>
</protein>
<dbReference type="EMBL" id="LDSI01000018">
    <property type="protein sequence ID" value="KTS96689.1"/>
    <property type="molecule type" value="Genomic_DNA"/>
</dbReference>